<evidence type="ECO:0008006" key="4">
    <source>
        <dbReference type="Google" id="ProtNLM"/>
    </source>
</evidence>
<evidence type="ECO:0000256" key="1">
    <source>
        <dbReference type="SAM" id="Phobius"/>
    </source>
</evidence>
<dbReference type="InterPro" id="IPR011990">
    <property type="entry name" value="TPR-like_helical_dom_sf"/>
</dbReference>
<dbReference type="KEGG" id="ddf:DEFDS_1250"/>
<name>D3PDP5_DEFDS</name>
<dbReference type="AlphaFoldDB" id="D3PDP5"/>
<dbReference type="RefSeq" id="WP_013007965.1">
    <property type="nucleotide sequence ID" value="NC_013939.1"/>
</dbReference>
<dbReference type="OrthoDB" id="324977at2"/>
<dbReference type="EMBL" id="AP011529">
    <property type="protein sequence ID" value="BAI80718.1"/>
    <property type="molecule type" value="Genomic_DNA"/>
</dbReference>
<dbReference type="STRING" id="639282.DEFDS_1250"/>
<organism evidence="2 3">
    <name type="scientific">Deferribacter desulfuricans (strain DSM 14783 / JCM 11476 / NBRC 101012 / SSM1)</name>
    <dbReference type="NCBI Taxonomy" id="639282"/>
    <lineage>
        <taxon>Bacteria</taxon>
        <taxon>Pseudomonadati</taxon>
        <taxon>Deferribacterota</taxon>
        <taxon>Deferribacteres</taxon>
        <taxon>Deferribacterales</taxon>
        <taxon>Deferribacteraceae</taxon>
        <taxon>Deferribacter</taxon>
    </lineage>
</organism>
<sequence>MSLIANALKKNKNKKQTVIYKNKKVVQFNLQFIFLIIFIIFVIIVLLDYKLINNFYSKVKAKTFTPISELKKNKFDAISKLNKNLQSLYDDEIYINLASNEKDKALKVINDLKDYSLIGIYYFKENNIPQAKKYLSKCVESTESPKHKVLCSYYLALLEYKLRNYSKSLDLIKSLDKNKYKNLECEINILYATNYEKLGKYNFAKIYYDKSKNSCNIPPVNHKISIKQFLLKLKGINNES</sequence>
<gene>
    <name evidence="2" type="ordered locus">DEFDS_1250</name>
</gene>
<evidence type="ECO:0000313" key="3">
    <source>
        <dbReference type="Proteomes" id="UP000001520"/>
    </source>
</evidence>
<reference evidence="2 3" key="1">
    <citation type="journal article" date="2010" name="DNA Res.">
        <title>Bacterial lifestyle in a deep-sea hydrothermal vent chimney revealed by the genome sequence of the thermophilic bacterium Deferribacter desulfuricans SSM1.</title>
        <authorList>
            <person name="Takaki Y."/>
            <person name="Shimamura S."/>
            <person name="Nakagawa S."/>
            <person name="Fukuhara Y."/>
            <person name="Horikawa H."/>
            <person name="Ankai A."/>
            <person name="Harada T."/>
            <person name="Hosoyama A."/>
            <person name="Oguchi A."/>
            <person name="Fukui S."/>
            <person name="Fujita N."/>
            <person name="Takami H."/>
            <person name="Takai K."/>
        </authorList>
    </citation>
    <scope>NUCLEOTIDE SEQUENCE [LARGE SCALE GENOMIC DNA]</scope>
    <source>
        <strain evidence="3">DSM 14783 / JCM 11476 / NBRC 101012 / SSM1</strain>
    </source>
</reference>
<dbReference type="SUPFAM" id="SSF81901">
    <property type="entry name" value="HCP-like"/>
    <property type="match status" value="1"/>
</dbReference>
<keyword evidence="1" id="KW-1133">Transmembrane helix</keyword>
<keyword evidence="1" id="KW-0812">Transmembrane</keyword>
<feature type="transmembrane region" description="Helical" evidence="1">
    <location>
        <begin position="32"/>
        <end position="52"/>
    </location>
</feature>
<dbReference type="Proteomes" id="UP000001520">
    <property type="component" value="Chromosome"/>
</dbReference>
<dbReference type="HOGENOM" id="CLU_1154944_0_0_0"/>
<dbReference type="Gene3D" id="1.25.40.10">
    <property type="entry name" value="Tetratricopeptide repeat domain"/>
    <property type="match status" value="1"/>
</dbReference>
<keyword evidence="1" id="KW-0472">Membrane</keyword>
<protein>
    <recommendedName>
        <fullName evidence="4">Tetratricopeptide repeat-like domain-containing protein</fullName>
    </recommendedName>
</protein>
<keyword evidence="3" id="KW-1185">Reference proteome</keyword>
<proteinExistence type="predicted"/>
<accession>D3PDP5</accession>
<evidence type="ECO:0000313" key="2">
    <source>
        <dbReference type="EMBL" id="BAI80718.1"/>
    </source>
</evidence>